<keyword evidence="2" id="KW-1185">Reference proteome</keyword>
<accession>A0ABP7Y7Z4</accession>
<comment type="caution">
    <text evidence="1">The sequence shown here is derived from an EMBL/GenBank/DDBJ whole genome shotgun (WGS) entry which is preliminary data.</text>
</comment>
<sequence>MKEYNTYHENTGSNHLPNSLRVNPFIVPDNYFNELPEKILSQAKLEKLKGEQNTGFTTPEGYFDTLESQLISNIKFDGLRGGDNFQVPEGYFVEMEDQLMAQVAIDKFQSEQEQEVPQGYFEGLTDRIMARVQEDEHSLAPMADGFTVPEGYFAEAEEHMMANIAVEKLKATVEADGFEVPQGYFDQLKDRILDQVNDTKIIQMPAATKDANHGSSKRKYAWLGGVAAASVAIFLTWNSFNQDQPQFSKENSVALNEIPKEEILNYLSSYSDASDISEFAEYIYEPEDSKQIGSGIDDEDLELYLNYTL</sequence>
<organism evidence="1 2">
    <name type="scientific">Sphingobacterium kyonggiense</name>
    <dbReference type="NCBI Taxonomy" id="714075"/>
    <lineage>
        <taxon>Bacteria</taxon>
        <taxon>Pseudomonadati</taxon>
        <taxon>Bacteroidota</taxon>
        <taxon>Sphingobacteriia</taxon>
        <taxon>Sphingobacteriales</taxon>
        <taxon>Sphingobacteriaceae</taxon>
        <taxon>Sphingobacterium</taxon>
    </lineage>
</organism>
<dbReference type="EMBL" id="BAAAZI010000004">
    <property type="protein sequence ID" value="GAA4132046.1"/>
    <property type="molecule type" value="Genomic_DNA"/>
</dbReference>
<name>A0ABP7Y7Z4_9SPHI</name>
<dbReference type="RefSeq" id="WP_344672883.1">
    <property type="nucleotide sequence ID" value="NZ_BAAAZI010000004.1"/>
</dbReference>
<gene>
    <name evidence="1" type="ORF">GCM10022216_02750</name>
</gene>
<evidence type="ECO:0000313" key="1">
    <source>
        <dbReference type="EMBL" id="GAA4132046.1"/>
    </source>
</evidence>
<dbReference type="Proteomes" id="UP001500101">
    <property type="component" value="Unassembled WGS sequence"/>
</dbReference>
<proteinExistence type="predicted"/>
<reference evidence="2" key="1">
    <citation type="journal article" date="2019" name="Int. J. Syst. Evol. Microbiol.">
        <title>The Global Catalogue of Microorganisms (GCM) 10K type strain sequencing project: providing services to taxonomists for standard genome sequencing and annotation.</title>
        <authorList>
            <consortium name="The Broad Institute Genomics Platform"/>
            <consortium name="The Broad Institute Genome Sequencing Center for Infectious Disease"/>
            <person name="Wu L."/>
            <person name="Ma J."/>
        </authorList>
    </citation>
    <scope>NUCLEOTIDE SEQUENCE [LARGE SCALE GENOMIC DNA]</scope>
    <source>
        <strain evidence="2">JCM 16704</strain>
    </source>
</reference>
<protein>
    <submittedName>
        <fullName evidence="1">Uncharacterized protein</fullName>
    </submittedName>
</protein>
<evidence type="ECO:0000313" key="2">
    <source>
        <dbReference type="Proteomes" id="UP001500101"/>
    </source>
</evidence>